<feature type="repeat" description="WD" evidence="3">
    <location>
        <begin position="1053"/>
        <end position="1094"/>
    </location>
</feature>
<dbReference type="PRINTS" id="PR00364">
    <property type="entry name" value="DISEASERSIST"/>
</dbReference>
<protein>
    <recommendedName>
        <fullName evidence="4">vWA-MoxR associated protein N-terminal HTH domain-containing protein</fullName>
    </recommendedName>
</protein>
<keyword evidence="1 3" id="KW-0853">WD repeat</keyword>
<dbReference type="InterPro" id="IPR015943">
    <property type="entry name" value="WD40/YVTN_repeat-like_dom_sf"/>
</dbReference>
<comment type="caution">
    <text evidence="5">The sequence shown here is derived from an EMBL/GenBank/DDBJ whole genome shotgun (WGS) entry which is preliminary data.</text>
</comment>
<feature type="repeat" description="WD" evidence="3">
    <location>
        <begin position="927"/>
        <end position="968"/>
    </location>
</feature>
<dbReference type="InterPro" id="IPR027417">
    <property type="entry name" value="P-loop_NTPase"/>
</dbReference>
<evidence type="ECO:0000256" key="2">
    <source>
        <dbReference type="ARBA" id="ARBA00022737"/>
    </source>
</evidence>
<evidence type="ECO:0000313" key="6">
    <source>
        <dbReference type="Proteomes" id="UP000238937"/>
    </source>
</evidence>
<feature type="domain" description="vWA-MoxR associated protein N-terminal HTH" evidence="4">
    <location>
        <begin position="1"/>
        <end position="79"/>
    </location>
</feature>
<dbReference type="InterPro" id="IPR020472">
    <property type="entry name" value="WD40_PAC1"/>
</dbReference>
<dbReference type="CDD" id="cd00200">
    <property type="entry name" value="WD40"/>
    <property type="match status" value="3"/>
</dbReference>
<evidence type="ECO:0000259" key="4">
    <source>
        <dbReference type="Pfam" id="PF26355"/>
    </source>
</evidence>
<dbReference type="InterPro" id="IPR058651">
    <property type="entry name" value="HTH_VMAP-M9"/>
</dbReference>
<dbReference type="AlphaFoldDB" id="A0A2T1GAM3"/>
<feature type="repeat" description="WD" evidence="3">
    <location>
        <begin position="750"/>
        <end position="791"/>
    </location>
</feature>
<feature type="repeat" description="WD" evidence="3">
    <location>
        <begin position="1011"/>
        <end position="1052"/>
    </location>
</feature>
<dbReference type="PANTHER" id="PTHR19848">
    <property type="entry name" value="WD40 REPEAT PROTEIN"/>
    <property type="match status" value="1"/>
</dbReference>
<feature type="repeat" description="WD" evidence="3">
    <location>
        <begin position="843"/>
        <end position="884"/>
    </location>
</feature>
<dbReference type="PROSITE" id="PS00678">
    <property type="entry name" value="WD_REPEATS_1"/>
    <property type="match status" value="4"/>
</dbReference>
<feature type="repeat" description="WD" evidence="3">
    <location>
        <begin position="1095"/>
        <end position="1136"/>
    </location>
</feature>
<feature type="repeat" description="WD" evidence="3">
    <location>
        <begin position="718"/>
        <end position="749"/>
    </location>
</feature>
<dbReference type="InterPro" id="IPR011047">
    <property type="entry name" value="Quinoprotein_ADH-like_sf"/>
</dbReference>
<feature type="repeat" description="WD" evidence="3">
    <location>
        <begin position="885"/>
        <end position="926"/>
    </location>
</feature>
<name>A0A2T1GAM3_9CYAN</name>
<dbReference type="PROSITE" id="PS50082">
    <property type="entry name" value="WD_REPEATS_2"/>
    <property type="match status" value="14"/>
</dbReference>
<feature type="repeat" description="WD" evidence="3">
    <location>
        <begin position="624"/>
        <end position="665"/>
    </location>
</feature>
<reference evidence="5 6" key="1">
    <citation type="submission" date="2018-03" db="EMBL/GenBank/DDBJ databases">
        <title>The ancient ancestry and fast evolution of plastids.</title>
        <authorList>
            <person name="Moore K.R."/>
            <person name="Magnabosco C."/>
            <person name="Momper L."/>
            <person name="Gold D.A."/>
            <person name="Bosak T."/>
            <person name="Fournier G.P."/>
        </authorList>
    </citation>
    <scope>NUCLEOTIDE SEQUENCE [LARGE SCALE GENOMIC DNA]</scope>
    <source>
        <strain evidence="5 6">CCALA 037</strain>
    </source>
</reference>
<dbReference type="InterPro" id="IPR019775">
    <property type="entry name" value="WD40_repeat_CS"/>
</dbReference>
<dbReference type="PROSITE" id="PS50294">
    <property type="entry name" value="WD_REPEATS_REGION"/>
    <property type="match status" value="12"/>
</dbReference>
<dbReference type="Pfam" id="PF00400">
    <property type="entry name" value="WD40"/>
    <property type="match status" value="14"/>
</dbReference>
<dbReference type="Gene3D" id="3.40.50.300">
    <property type="entry name" value="P-loop containing nucleotide triphosphate hydrolases"/>
    <property type="match status" value="1"/>
</dbReference>
<dbReference type="Gene3D" id="2.130.10.10">
    <property type="entry name" value="YVTN repeat-like/Quinoprotein amine dehydrogenase"/>
    <property type="match status" value="5"/>
</dbReference>
<sequence>MEIERAEAIVKELLAPKYLNPPQQMVFRAAWAGRSYRDLAAAAGYDFNYIKGVGAQVWRMLSAATQQKVSKTNFRQIIESFANSIDPSPSAAEPIYPQIDWGEGMDVSAFYGRELERDRLHRWLGKDRCRLVAILGMGGMGKTTIAIELVQELQAAMRNVGDNGAPENPDRFSYILWRSLLNAPPLKELLPELIRTLILSPRLKTSSSATGRQLTSDRLQLELMPKTVAGQIELLLEICQQHRCLIVLDNGESIFQAGARVGQYRSGYADYGDLFSTLGRMNHQSCLLLTSREKPTQISQLEGVDAKVRTLMLPGLDAIAGQQIFADRGCKPVVPLEWAEVDRYCGGNPLAFQLIAAAVQEVADGDVSEIFPHLRANKLGFADIHILLEQQWERLTSEEQQVMYWLAIGREPMSIADLEIALHPAWNRQPPGNLEQIEPQSSLGNSSLLTVLQSLRRRSIIATSSGIVGIASTLENRGKQHWSLQPMVMEYVTSKFVDRICTEMEREQPLLLNTHPIAQANAKEYLRQAQLRLIVKPTLDRLRTSIGNPQQIGQHLRRILADWQERNSLQPGYFAGNILNFLIDLKLDLTDLDCAELVIQQAYLVGSDLAGVNFTNAHMFDCAFTQTFSSVLAIAYHPTADTLAASDSNGDIRLWCVSDGQCLLTCSGHTNWVRSIKFSPDGRYLASSSDDRTISIWDLQDGGVCIKTLGEGIHSLGVSFSPDGRYLASGSTNNIIYYWDLHAGKCVRQFAGHQHWSMSICFHPQGHKLVSGSADGTVRIWDIVSGKCERVYNGHQNWVTTVDYSPDGQTILSGSLDGTLRLWDAIAETDAPAEKLAACRLVLTGHGDEIWSAGFSPDGTRFASAGVGGLLRIWRTTDGHCLHHLEGHHDRLWSVAFHPQGHQLASGGEDRTIRLWQISDGKCLQALNGYTNWFRSIAWSPDAQKLITASRDALVRVWSIADRTCTAQLTGHSKSVTAVAADPQGRTFASSGDDRTIRIWDARSLSCDQILRGHQGGILALAYSPNGRYLASGGSDCSIRVWDTQRWRCLSVRTGHTDRIGGLAYHPTLDLLASASEDRTVKIWNSHDKTPVQIFSQHTNRAIAVAFDPCGTILASGGMDSQILLWDIETGELCHTLAGHDGWILSLAYSPDGKWLFSGASDYTIKIWSMETGLCTDTLAGHQSWIWSVAASSCARYLASASEDETIRLWDLNDGNLLSTRRAHRPYEGMNITGVQGLSKAQINDLKTLGAQD</sequence>
<feature type="repeat" description="WD" evidence="3">
    <location>
        <begin position="666"/>
        <end position="702"/>
    </location>
</feature>
<accession>A0A2T1GAM3</accession>
<evidence type="ECO:0000256" key="3">
    <source>
        <dbReference type="PROSITE-ProRule" id="PRU00221"/>
    </source>
</evidence>
<gene>
    <name evidence="5" type="ORF">C7B77_18560</name>
</gene>
<feature type="repeat" description="WD" evidence="3">
    <location>
        <begin position="1179"/>
        <end position="1220"/>
    </location>
</feature>
<proteinExistence type="predicted"/>
<dbReference type="SUPFAM" id="SSF50998">
    <property type="entry name" value="Quinoprotein alcohol dehydrogenase-like"/>
    <property type="match status" value="1"/>
</dbReference>
<dbReference type="SUPFAM" id="SSF50978">
    <property type="entry name" value="WD40 repeat-like"/>
    <property type="match status" value="1"/>
</dbReference>
<dbReference type="EMBL" id="PVWO01000270">
    <property type="protein sequence ID" value="PSB54297.1"/>
    <property type="molecule type" value="Genomic_DNA"/>
</dbReference>
<keyword evidence="2" id="KW-0677">Repeat</keyword>
<evidence type="ECO:0000313" key="5">
    <source>
        <dbReference type="EMBL" id="PSB54297.1"/>
    </source>
</evidence>
<dbReference type="InterPro" id="IPR001680">
    <property type="entry name" value="WD40_rpt"/>
</dbReference>
<dbReference type="SMART" id="SM00320">
    <property type="entry name" value="WD40"/>
    <property type="match status" value="14"/>
</dbReference>
<dbReference type="Pfam" id="PF26355">
    <property type="entry name" value="HTH_VMAP-M9"/>
    <property type="match status" value="1"/>
</dbReference>
<feature type="repeat" description="WD" evidence="3">
    <location>
        <begin position="792"/>
        <end position="824"/>
    </location>
</feature>
<dbReference type="Proteomes" id="UP000238937">
    <property type="component" value="Unassembled WGS sequence"/>
</dbReference>
<feature type="repeat" description="WD" evidence="3">
    <location>
        <begin position="969"/>
        <end position="1004"/>
    </location>
</feature>
<dbReference type="PRINTS" id="PR00320">
    <property type="entry name" value="GPROTEINBRPT"/>
</dbReference>
<dbReference type="SUPFAM" id="SSF52540">
    <property type="entry name" value="P-loop containing nucleoside triphosphate hydrolases"/>
    <property type="match status" value="1"/>
</dbReference>
<dbReference type="PANTHER" id="PTHR19848:SF8">
    <property type="entry name" value="F-BOX AND WD REPEAT DOMAIN CONTAINING 7"/>
    <property type="match status" value="1"/>
</dbReference>
<dbReference type="RefSeq" id="WP_106308124.1">
    <property type="nucleotide sequence ID" value="NZ_PVWO01000270.1"/>
</dbReference>
<dbReference type="OrthoDB" id="434800at2"/>
<keyword evidence="6" id="KW-1185">Reference proteome</keyword>
<evidence type="ECO:0000256" key="1">
    <source>
        <dbReference type="ARBA" id="ARBA00022574"/>
    </source>
</evidence>
<dbReference type="InterPro" id="IPR036322">
    <property type="entry name" value="WD40_repeat_dom_sf"/>
</dbReference>
<feature type="repeat" description="WD" evidence="3">
    <location>
        <begin position="1137"/>
        <end position="1178"/>
    </location>
</feature>
<organism evidence="5 6">
    <name type="scientific">Chamaesiphon polymorphus CCALA 037</name>
    <dbReference type="NCBI Taxonomy" id="2107692"/>
    <lineage>
        <taxon>Bacteria</taxon>
        <taxon>Bacillati</taxon>
        <taxon>Cyanobacteriota</taxon>
        <taxon>Cyanophyceae</taxon>
        <taxon>Gomontiellales</taxon>
        <taxon>Chamaesiphonaceae</taxon>
        <taxon>Chamaesiphon</taxon>
    </lineage>
</organism>